<evidence type="ECO:0000256" key="6">
    <source>
        <dbReference type="ARBA" id="ARBA00023033"/>
    </source>
</evidence>
<evidence type="ECO:0000256" key="3">
    <source>
        <dbReference type="ARBA" id="ARBA00022723"/>
    </source>
</evidence>
<comment type="similarity">
    <text evidence="1">Belongs to the cytochrome P450 family.</text>
</comment>
<dbReference type="Pfam" id="PF00067">
    <property type="entry name" value="p450"/>
    <property type="match status" value="1"/>
</dbReference>
<evidence type="ECO:0000256" key="2">
    <source>
        <dbReference type="ARBA" id="ARBA00022617"/>
    </source>
</evidence>
<organism evidence="7 8">
    <name type="scientific">Actinoplanes regularis</name>
    <dbReference type="NCBI Taxonomy" id="52697"/>
    <lineage>
        <taxon>Bacteria</taxon>
        <taxon>Bacillati</taxon>
        <taxon>Actinomycetota</taxon>
        <taxon>Actinomycetes</taxon>
        <taxon>Micromonosporales</taxon>
        <taxon>Micromonosporaceae</taxon>
        <taxon>Actinoplanes</taxon>
    </lineage>
</organism>
<evidence type="ECO:0000256" key="1">
    <source>
        <dbReference type="ARBA" id="ARBA00010617"/>
    </source>
</evidence>
<dbReference type="GO" id="GO:0016705">
    <property type="term" value="F:oxidoreductase activity, acting on paired donors, with incorporation or reduction of molecular oxygen"/>
    <property type="evidence" value="ECO:0007669"/>
    <property type="project" value="InterPro"/>
</dbReference>
<dbReference type="PANTHER" id="PTHR46696:SF1">
    <property type="entry name" value="CYTOCHROME P450 YJIB-RELATED"/>
    <property type="match status" value="1"/>
</dbReference>
<keyword evidence="6" id="KW-0503">Monooxygenase</keyword>
<dbReference type="PRINTS" id="PR00359">
    <property type="entry name" value="BP450"/>
</dbReference>
<dbReference type="GO" id="GO:0005506">
    <property type="term" value="F:iron ion binding"/>
    <property type="evidence" value="ECO:0007669"/>
    <property type="project" value="InterPro"/>
</dbReference>
<dbReference type="InterPro" id="IPR036396">
    <property type="entry name" value="Cyt_P450_sf"/>
</dbReference>
<keyword evidence="4" id="KW-0560">Oxidoreductase</keyword>
<dbReference type="PANTHER" id="PTHR46696">
    <property type="entry name" value="P450, PUTATIVE (EUROFUNG)-RELATED"/>
    <property type="match status" value="1"/>
</dbReference>
<dbReference type="GO" id="GO:0004497">
    <property type="term" value="F:monooxygenase activity"/>
    <property type="evidence" value="ECO:0007669"/>
    <property type="project" value="UniProtKB-KW"/>
</dbReference>
<evidence type="ECO:0000313" key="7">
    <source>
        <dbReference type="EMBL" id="SNR48806.1"/>
    </source>
</evidence>
<protein>
    <submittedName>
        <fullName evidence="7">Cytochrome P450</fullName>
    </submittedName>
</protein>
<proteinExistence type="inferred from homology"/>
<dbReference type="Proteomes" id="UP000198415">
    <property type="component" value="Unassembled WGS sequence"/>
</dbReference>
<reference evidence="7 8" key="1">
    <citation type="submission" date="2017-06" db="EMBL/GenBank/DDBJ databases">
        <authorList>
            <person name="Kim H.J."/>
            <person name="Triplett B.A."/>
        </authorList>
    </citation>
    <scope>NUCLEOTIDE SEQUENCE [LARGE SCALE GENOMIC DNA]</scope>
    <source>
        <strain evidence="7 8">DSM 43151</strain>
    </source>
</reference>
<dbReference type="OrthoDB" id="4156795at2"/>
<keyword evidence="2" id="KW-0349">Heme</keyword>
<sequence>MSDDAASVREYDLFSPEAMTDPNGFLHRVRAESPLARVAGLDAYLLTRYADVNAALRDKRMDTANMARALQRLTPAEQEELAPVRESIEMWMGHTVPADHVRFQQLLKRYFTPAMVDRLRPRVREFTDELLDAVAPKGGMDVVSDLAYPLPANVIAELLGMPISDREQLQAWSRDILLIFGNSDVQQLRQAQRGMLEMHDYLREIAAERRRTPREDVLSMFMAAEAEGVITEDEAVANCVLLLFAGHETTANLIPKGLALLFEHPGQLARLREDPELMPLAVEEMLRYDGPASVIGRVTTEPVELAGHTVPAGEHIYLALMAANRDPDVFPDPDVFDITRQRNRHLAFGMGTYYCLGAALARMETDECLRLLLERCPDLRPAYVTPDRQPNVPIGQRLNSLPVTF</sequence>
<dbReference type="RefSeq" id="WP_089292677.1">
    <property type="nucleotide sequence ID" value="NZ_BOMU01000018.1"/>
</dbReference>
<gene>
    <name evidence="7" type="ORF">SAMN06264365_102800</name>
</gene>
<dbReference type="Gene3D" id="1.10.630.10">
    <property type="entry name" value="Cytochrome P450"/>
    <property type="match status" value="1"/>
</dbReference>
<dbReference type="AlphaFoldDB" id="A0A238WQH3"/>
<name>A0A238WQH3_9ACTN</name>
<evidence type="ECO:0000256" key="5">
    <source>
        <dbReference type="ARBA" id="ARBA00023004"/>
    </source>
</evidence>
<keyword evidence="3" id="KW-0479">Metal-binding</keyword>
<dbReference type="CDD" id="cd20625">
    <property type="entry name" value="CYP164-like"/>
    <property type="match status" value="1"/>
</dbReference>
<dbReference type="GO" id="GO:0020037">
    <property type="term" value="F:heme binding"/>
    <property type="evidence" value="ECO:0007669"/>
    <property type="project" value="InterPro"/>
</dbReference>
<dbReference type="FunFam" id="1.10.630.10:FF:000018">
    <property type="entry name" value="Cytochrome P450 monooxygenase"/>
    <property type="match status" value="1"/>
</dbReference>
<evidence type="ECO:0000313" key="8">
    <source>
        <dbReference type="Proteomes" id="UP000198415"/>
    </source>
</evidence>
<dbReference type="EMBL" id="FZNR01000002">
    <property type="protein sequence ID" value="SNR48806.1"/>
    <property type="molecule type" value="Genomic_DNA"/>
</dbReference>
<dbReference type="InterPro" id="IPR001128">
    <property type="entry name" value="Cyt_P450"/>
</dbReference>
<dbReference type="SUPFAM" id="SSF48264">
    <property type="entry name" value="Cytochrome P450"/>
    <property type="match status" value="1"/>
</dbReference>
<keyword evidence="5" id="KW-0408">Iron</keyword>
<keyword evidence="8" id="KW-1185">Reference proteome</keyword>
<dbReference type="GO" id="GO:0017000">
    <property type="term" value="P:antibiotic biosynthetic process"/>
    <property type="evidence" value="ECO:0007669"/>
    <property type="project" value="UniProtKB-ARBA"/>
</dbReference>
<evidence type="ECO:0000256" key="4">
    <source>
        <dbReference type="ARBA" id="ARBA00023002"/>
    </source>
</evidence>
<dbReference type="InterPro" id="IPR002397">
    <property type="entry name" value="Cyt_P450_B"/>
</dbReference>
<accession>A0A238WQH3</accession>